<name>A0A2Z6MJP8_TRISU</name>
<proteinExistence type="predicted"/>
<reference evidence="2" key="1">
    <citation type="journal article" date="2017" name="Front. Plant Sci.">
        <title>Climate Clever Clovers: New Paradigm to Reduce the Environmental Footprint of Ruminants by Breeding Low Methanogenic Forages Utilizing Haplotype Variation.</title>
        <authorList>
            <person name="Kaur P."/>
            <person name="Appels R."/>
            <person name="Bayer P.E."/>
            <person name="Keeble-Gagnere G."/>
            <person name="Wang J."/>
            <person name="Hirakawa H."/>
            <person name="Shirasawa K."/>
            <person name="Vercoe P."/>
            <person name="Stefanova K."/>
            <person name="Durmic Z."/>
            <person name="Nichols P."/>
            <person name="Revell C."/>
            <person name="Isobe S.N."/>
            <person name="Edwards D."/>
            <person name="Erskine W."/>
        </authorList>
    </citation>
    <scope>NUCLEOTIDE SEQUENCE [LARGE SCALE GENOMIC DNA]</scope>
    <source>
        <strain evidence="2">cv. Daliak</strain>
    </source>
</reference>
<evidence type="ECO:0000313" key="1">
    <source>
        <dbReference type="EMBL" id="GAU13299.1"/>
    </source>
</evidence>
<dbReference type="AlphaFoldDB" id="A0A2Z6MJP8"/>
<evidence type="ECO:0000313" key="2">
    <source>
        <dbReference type="Proteomes" id="UP000242715"/>
    </source>
</evidence>
<accession>A0A2Z6MJP8</accession>
<sequence length="154" mass="17885">MKEKHVDEEFLKVLNDFKALRIGSSTNARIEDLYKQLQDIKLRFYNSLESSQLTKDEYQRQHNIIHTLERLFQIHQFFVKSGDEKLGFEDRIERMNEVIKLLKDFMAQGIDVGIDLAELEEAVKMHKELNVLKSGSSEIELKVLKSGSSGISNQ</sequence>
<dbReference type="EMBL" id="DF973135">
    <property type="protein sequence ID" value="GAU13299.1"/>
    <property type="molecule type" value="Genomic_DNA"/>
</dbReference>
<dbReference type="OrthoDB" id="1459738at2759"/>
<protein>
    <submittedName>
        <fullName evidence="1">Uncharacterized protein</fullName>
    </submittedName>
</protein>
<organism evidence="1 2">
    <name type="scientific">Trifolium subterraneum</name>
    <name type="common">Subterranean clover</name>
    <dbReference type="NCBI Taxonomy" id="3900"/>
    <lineage>
        <taxon>Eukaryota</taxon>
        <taxon>Viridiplantae</taxon>
        <taxon>Streptophyta</taxon>
        <taxon>Embryophyta</taxon>
        <taxon>Tracheophyta</taxon>
        <taxon>Spermatophyta</taxon>
        <taxon>Magnoliopsida</taxon>
        <taxon>eudicotyledons</taxon>
        <taxon>Gunneridae</taxon>
        <taxon>Pentapetalae</taxon>
        <taxon>rosids</taxon>
        <taxon>fabids</taxon>
        <taxon>Fabales</taxon>
        <taxon>Fabaceae</taxon>
        <taxon>Papilionoideae</taxon>
        <taxon>50 kb inversion clade</taxon>
        <taxon>NPAAA clade</taxon>
        <taxon>Hologalegina</taxon>
        <taxon>IRL clade</taxon>
        <taxon>Trifolieae</taxon>
        <taxon>Trifolium</taxon>
    </lineage>
</organism>
<dbReference type="Proteomes" id="UP000242715">
    <property type="component" value="Unassembled WGS sequence"/>
</dbReference>
<keyword evidence="2" id="KW-1185">Reference proteome</keyword>
<gene>
    <name evidence="1" type="ORF">TSUD_42530</name>
</gene>